<organism evidence="2 3">
    <name type="scientific">Candidatus Roizmanbacteria bacterium RIFCSPLOWO2_01_FULL_37_12</name>
    <dbReference type="NCBI Taxonomy" id="1802056"/>
    <lineage>
        <taxon>Bacteria</taxon>
        <taxon>Candidatus Roizmaniibacteriota</taxon>
    </lineage>
</organism>
<dbReference type="InterPro" id="IPR001375">
    <property type="entry name" value="Peptidase_S9_cat"/>
</dbReference>
<dbReference type="STRING" id="1802056.A2954_06415"/>
<dbReference type="AlphaFoldDB" id="A0A1F7IAY1"/>
<feature type="domain" description="Peptidase S9 prolyl oligopeptidase catalytic" evidence="1">
    <location>
        <begin position="70"/>
        <end position="228"/>
    </location>
</feature>
<dbReference type="EMBL" id="MGAG01000025">
    <property type="protein sequence ID" value="OGK40490.1"/>
    <property type="molecule type" value="Genomic_DNA"/>
</dbReference>
<dbReference type="InterPro" id="IPR029058">
    <property type="entry name" value="AB_hydrolase_fold"/>
</dbReference>
<evidence type="ECO:0000313" key="2">
    <source>
        <dbReference type="EMBL" id="OGK40490.1"/>
    </source>
</evidence>
<proteinExistence type="predicted"/>
<reference evidence="2 3" key="1">
    <citation type="journal article" date="2016" name="Nat. Commun.">
        <title>Thousands of microbial genomes shed light on interconnected biogeochemical processes in an aquifer system.</title>
        <authorList>
            <person name="Anantharaman K."/>
            <person name="Brown C.T."/>
            <person name="Hug L.A."/>
            <person name="Sharon I."/>
            <person name="Castelle C.J."/>
            <person name="Probst A.J."/>
            <person name="Thomas B.C."/>
            <person name="Singh A."/>
            <person name="Wilkins M.J."/>
            <person name="Karaoz U."/>
            <person name="Brodie E.L."/>
            <person name="Williams K.H."/>
            <person name="Hubbard S.S."/>
            <person name="Banfield J.F."/>
        </authorList>
    </citation>
    <scope>NUCLEOTIDE SEQUENCE [LARGE SCALE GENOMIC DNA]</scope>
</reference>
<comment type="caution">
    <text evidence="2">The sequence shown here is derived from an EMBL/GenBank/DDBJ whole genome shotgun (WGS) entry which is preliminary data.</text>
</comment>
<accession>A0A1F7IAY1</accession>
<evidence type="ECO:0000313" key="3">
    <source>
        <dbReference type="Proteomes" id="UP000177698"/>
    </source>
</evidence>
<dbReference type="SUPFAM" id="SSF53474">
    <property type="entry name" value="alpha/beta-Hydrolases"/>
    <property type="match status" value="1"/>
</dbReference>
<protein>
    <recommendedName>
        <fullName evidence="1">Peptidase S9 prolyl oligopeptidase catalytic domain-containing protein</fullName>
    </recommendedName>
</protein>
<name>A0A1F7IAY1_9BACT</name>
<gene>
    <name evidence="2" type="ORF">A2954_06415</name>
</gene>
<sequence length="230" mass="26811">MQKFQVMRMGKMNKKVIFLLAGWQNKLWMFRLFSKFLVLNGYHCITYAYDDDVLSPNTEKTIKHFNEVKEDILNKIKELKKAGYKSFSIIGISLGSVISLMVANKSPEISKIILNTTSIDLSETVWRWDKVNPSFKEGLTQQDLTLSRLKEIWRDITPANNISNLKDKKILVYLSEKDEVIPFSLGKRLIKKFGEKNYSYTLVTNSKLNHLFTGIYNMLNFRSYLNFLKA</sequence>
<dbReference type="GO" id="GO:0006508">
    <property type="term" value="P:proteolysis"/>
    <property type="evidence" value="ECO:0007669"/>
    <property type="project" value="InterPro"/>
</dbReference>
<evidence type="ECO:0000259" key="1">
    <source>
        <dbReference type="Pfam" id="PF00326"/>
    </source>
</evidence>
<dbReference type="GO" id="GO:0008236">
    <property type="term" value="F:serine-type peptidase activity"/>
    <property type="evidence" value="ECO:0007669"/>
    <property type="project" value="InterPro"/>
</dbReference>
<dbReference type="Gene3D" id="3.40.50.1820">
    <property type="entry name" value="alpha/beta hydrolase"/>
    <property type="match status" value="1"/>
</dbReference>
<dbReference type="Pfam" id="PF00326">
    <property type="entry name" value="Peptidase_S9"/>
    <property type="match status" value="1"/>
</dbReference>
<dbReference type="Proteomes" id="UP000177698">
    <property type="component" value="Unassembled WGS sequence"/>
</dbReference>